<comment type="caution">
    <text evidence="4">The sequence shown here is derived from an EMBL/GenBank/DDBJ whole genome shotgun (WGS) entry which is preliminary data.</text>
</comment>
<dbReference type="SUPFAM" id="SSF117892">
    <property type="entry name" value="Band 7/SPFH domain"/>
    <property type="match status" value="1"/>
</dbReference>
<organism evidence="4 5">
    <name type="scientific">Pararcticibacter amylolyticus</name>
    <dbReference type="NCBI Taxonomy" id="2173175"/>
    <lineage>
        <taxon>Bacteria</taxon>
        <taxon>Pseudomonadati</taxon>
        <taxon>Bacteroidota</taxon>
        <taxon>Sphingobacteriia</taxon>
        <taxon>Sphingobacteriales</taxon>
        <taxon>Sphingobacteriaceae</taxon>
        <taxon>Pararcticibacter</taxon>
    </lineage>
</organism>
<evidence type="ECO:0000259" key="3">
    <source>
        <dbReference type="Pfam" id="PF01145"/>
    </source>
</evidence>
<protein>
    <recommendedName>
        <fullName evidence="3">Band 7 domain-containing protein</fullName>
    </recommendedName>
</protein>
<dbReference type="InterPro" id="IPR036013">
    <property type="entry name" value="Band_7/SPFH_dom_sf"/>
</dbReference>
<dbReference type="Pfam" id="PF01145">
    <property type="entry name" value="Band_7"/>
    <property type="match status" value="1"/>
</dbReference>
<feature type="domain" description="Band 7" evidence="3">
    <location>
        <begin position="39"/>
        <end position="219"/>
    </location>
</feature>
<dbReference type="PANTHER" id="PTHR42911:SF1">
    <property type="entry name" value="MODULATOR OF FTSH PROTEASE HFLC"/>
    <property type="match status" value="1"/>
</dbReference>
<evidence type="ECO:0000313" key="4">
    <source>
        <dbReference type="EMBL" id="PWG82475.1"/>
    </source>
</evidence>
<keyword evidence="2" id="KW-0812">Transmembrane</keyword>
<evidence type="ECO:0000256" key="1">
    <source>
        <dbReference type="ARBA" id="ARBA00004167"/>
    </source>
</evidence>
<dbReference type="Gene3D" id="3.30.479.30">
    <property type="entry name" value="Band 7 domain"/>
    <property type="match status" value="1"/>
</dbReference>
<dbReference type="PANTHER" id="PTHR42911">
    <property type="entry name" value="MODULATOR OF FTSH PROTEASE HFLC"/>
    <property type="match status" value="1"/>
</dbReference>
<proteinExistence type="predicted"/>
<keyword evidence="2" id="KW-0472">Membrane</keyword>
<dbReference type="GO" id="GO:0016020">
    <property type="term" value="C:membrane"/>
    <property type="evidence" value="ECO:0007669"/>
    <property type="project" value="UniProtKB-SubCell"/>
</dbReference>
<dbReference type="RefSeq" id="WP_109413894.1">
    <property type="nucleotide sequence ID" value="NZ_QEAS01000001.1"/>
</dbReference>
<sequence>MYTEEERTSFNVRKLVTIAAGAIGLLIILIVQPFTYENIDAGNVGIKINLYGSDRGVDNITLVTGRVWYNTWTTKVVEFPTYEQTVDYEAFTVTAKDNAIFTIDPKLNFAINESLVPTIYKKYRKPLPELQNTFIRNQVFDAYRLVANGFASDSLMSNREAFEKQVEQRLADALGKDGFVQPKLTSGINPPESMARMIEEKNASIQARLKAENEAKQAIAEGQVLKAKADAEATALLVKAKAEAEANRLKQQSLTPLLVEMERIRKWDGKYPTTVAGNSGVLLGIK</sequence>
<dbReference type="EMBL" id="QEAS01000001">
    <property type="protein sequence ID" value="PWG82475.1"/>
    <property type="molecule type" value="Genomic_DNA"/>
</dbReference>
<keyword evidence="2" id="KW-1133">Transmembrane helix</keyword>
<name>A0A2U2PM45_9SPHI</name>
<accession>A0A2U2PM45</accession>
<gene>
    <name evidence="4" type="ORF">DDR33_01005</name>
</gene>
<dbReference type="AlphaFoldDB" id="A0A2U2PM45"/>
<evidence type="ECO:0000313" key="5">
    <source>
        <dbReference type="Proteomes" id="UP000245647"/>
    </source>
</evidence>
<dbReference type="Proteomes" id="UP000245647">
    <property type="component" value="Unassembled WGS sequence"/>
</dbReference>
<reference evidence="4 5" key="1">
    <citation type="submission" date="2018-04" db="EMBL/GenBank/DDBJ databases">
        <title>Pedobacter chongqingensis sp. nov., isolated from a rottenly hemp rope.</title>
        <authorList>
            <person name="Cai Y."/>
        </authorList>
    </citation>
    <scope>NUCLEOTIDE SEQUENCE [LARGE SCALE GENOMIC DNA]</scope>
    <source>
        <strain evidence="4 5">FJ4-8</strain>
    </source>
</reference>
<feature type="transmembrane region" description="Helical" evidence="2">
    <location>
        <begin position="12"/>
        <end position="31"/>
    </location>
</feature>
<dbReference type="OrthoDB" id="9812991at2"/>
<dbReference type="InterPro" id="IPR001107">
    <property type="entry name" value="Band_7"/>
</dbReference>
<comment type="subcellular location">
    <subcellularLocation>
        <location evidence="1">Membrane</location>
        <topology evidence="1">Single-pass membrane protein</topology>
    </subcellularLocation>
</comment>
<evidence type="ECO:0000256" key="2">
    <source>
        <dbReference type="SAM" id="Phobius"/>
    </source>
</evidence>
<keyword evidence="5" id="KW-1185">Reference proteome</keyword>